<name>A0A1F6PCP6_9BACT</name>
<evidence type="ECO:0008006" key="3">
    <source>
        <dbReference type="Google" id="ProtNLM"/>
    </source>
</evidence>
<accession>A0A1F6PCP6</accession>
<dbReference type="Gene3D" id="1.10.3210.10">
    <property type="entry name" value="Hypothetical protein af1432"/>
    <property type="match status" value="1"/>
</dbReference>
<dbReference type="Pfam" id="PF13875">
    <property type="entry name" value="DUF4202"/>
    <property type="match status" value="1"/>
</dbReference>
<gene>
    <name evidence="1" type="ORF">A2538_03665</name>
</gene>
<dbReference type="InterPro" id="IPR025255">
    <property type="entry name" value="DUF4202"/>
</dbReference>
<dbReference type="Proteomes" id="UP000178254">
    <property type="component" value="Unassembled WGS sequence"/>
</dbReference>
<evidence type="ECO:0000313" key="1">
    <source>
        <dbReference type="EMBL" id="OGH93936.1"/>
    </source>
</evidence>
<reference evidence="1 2" key="1">
    <citation type="journal article" date="2016" name="Nat. Commun.">
        <title>Thousands of microbial genomes shed light on interconnected biogeochemical processes in an aquifer system.</title>
        <authorList>
            <person name="Anantharaman K."/>
            <person name="Brown C.T."/>
            <person name="Hug L.A."/>
            <person name="Sharon I."/>
            <person name="Castelle C.J."/>
            <person name="Probst A.J."/>
            <person name="Thomas B.C."/>
            <person name="Singh A."/>
            <person name="Wilkins M.J."/>
            <person name="Karaoz U."/>
            <person name="Brodie E.L."/>
            <person name="Williams K.H."/>
            <person name="Hubbard S.S."/>
            <person name="Banfield J.F."/>
        </authorList>
    </citation>
    <scope>NUCLEOTIDE SEQUENCE [LARGE SCALE GENOMIC DNA]</scope>
</reference>
<dbReference type="EMBL" id="MFRE01000015">
    <property type="protein sequence ID" value="OGH93936.1"/>
    <property type="molecule type" value="Genomic_DNA"/>
</dbReference>
<comment type="caution">
    <text evidence="1">The sequence shown here is derived from an EMBL/GenBank/DDBJ whole genome shotgun (WGS) entry which is preliminary data.</text>
</comment>
<protein>
    <recommendedName>
        <fullName evidence="3">HD domain-containing protein</fullName>
    </recommendedName>
</protein>
<proteinExistence type="predicted"/>
<dbReference type="STRING" id="1798709.A2538_03665"/>
<evidence type="ECO:0000313" key="2">
    <source>
        <dbReference type="Proteomes" id="UP000178254"/>
    </source>
</evidence>
<sequence>MDKIKQVKREIKEILSRSIMPEFDMRHGELVLSWVLKLKPDADDALQIAALAHDIERGYYGKDKLKYDPAVYAVYDDYKNEHAHRGAQAIKVILKKYDFERSFIEKVKYLVENHECGGNEEVNILRDADSISYFFDRFDSYLEEKGLERAKIKVEYMFDRISDGNKEKVGEIYKQVLKKLENYKFNKIN</sequence>
<dbReference type="SUPFAM" id="SSF109604">
    <property type="entry name" value="HD-domain/PDEase-like"/>
    <property type="match status" value="1"/>
</dbReference>
<dbReference type="AlphaFoldDB" id="A0A1F6PCP6"/>
<organism evidence="1 2">
    <name type="scientific">Candidatus Magasanikbacteria bacterium RIFOXYD2_FULL_41_14</name>
    <dbReference type="NCBI Taxonomy" id="1798709"/>
    <lineage>
        <taxon>Bacteria</taxon>
        <taxon>Candidatus Magasanikiibacteriota</taxon>
    </lineage>
</organism>